<organism evidence="2 3">
    <name type="scientific">Colletotrichum orchidophilum</name>
    <dbReference type="NCBI Taxonomy" id="1209926"/>
    <lineage>
        <taxon>Eukaryota</taxon>
        <taxon>Fungi</taxon>
        <taxon>Dikarya</taxon>
        <taxon>Ascomycota</taxon>
        <taxon>Pezizomycotina</taxon>
        <taxon>Sordariomycetes</taxon>
        <taxon>Hypocreomycetidae</taxon>
        <taxon>Glomerellales</taxon>
        <taxon>Glomerellaceae</taxon>
        <taxon>Colletotrichum</taxon>
    </lineage>
</organism>
<evidence type="ECO:0000313" key="3">
    <source>
        <dbReference type="Proteomes" id="UP000176998"/>
    </source>
</evidence>
<dbReference type="STRING" id="1209926.A0A1G4BQU9"/>
<dbReference type="RefSeq" id="XP_022480960.1">
    <property type="nucleotide sequence ID" value="XM_022612343.1"/>
</dbReference>
<name>A0A1G4BQU9_9PEZI</name>
<comment type="caution">
    <text evidence="2">The sequence shown here is derived from an EMBL/GenBank/DDBJ whole genome shotgun (WGS) entry which is preliminary data.</text>
</comment>
<feature type="compositionally biased region" description="Polar residues" evidence="1">
    <location>
        <begin position="207"/>
        <end position="220"/>
    </location>
</feature>
<feature type="region of interest" description="Disordered" evidence="1">
    <location>
        <begin position="200"/>
        <end position="220"/>
    </location>
</feature>
<accession>A0A1G4BQU9</accession>
<sequence>MDEFCVRLLSFFDRGMEGKPGRWPHPTPSPEAMAAAGFRLLQDGQSPSGDSVTCDFCKMQAWAWERKDDPFLMHKEALSCEYVDSGIFRDHHENFLQKQDQINGTGESRLTPPSTPTKKTSKPRRRMRLSPIVTVYDSMPSQEANHKSVEKQKDGLEPIKITVSTGETEIVIQLTDTSERGEPPFPMPIEIFHDTYKLGRHQENPPWLSSSVSRTYRQAS</sequence>
<feature type="region of interest" description="Disordered" evidence="1">
    <location>
        <begin position="99"/>
        <end position="127"/>
    </location>
</feature>
<dbReference type="Proteomes" id="UP000176998">
    <property type="component" value="Unassembled WGS sequence"/>
</dbReference>
<dbReference type="OrthoDB" id="2196114at2759"/>
<dbReference type="GeneID" id="34553853"/>
<keyword evidence="3" id="KW-1185">Reference proteome</keyword>
<reference evidence="2 3" key="1">
    <citation type="submission" date="2016-09" db="EMBL/GenBank/DDBJ databases">
        <authorList>
            <person name="Capua I."/>
            <person name="De Benedictis P."/>
            <person name="Joannis T."/>
            <person name="Lombin L.H."/>
            <person name="Cattoli G."/>
        </authorList>
    </citation>
    <scope>NUCLEOTIDE SEQUENCE [LARGE SCALE GENOMIC DNA]</scope>
    <source>
        <strain evidence="2 3">IMI 309357</strain>
    </source>
</reference>
<gene>
    <name evidence="2" type="ORF">CORC01_00686</name>
</gene>
<dbReference type="Pfam" id="PF00653">
    <property type="entry name" value="BIR"/>
    <property type="match status" value="1"/>
</dbReference>
<dbReference type="InterPro" id="IPR001370">
    <property type="entry name" value="BIR_rpt"/>
</dbReference>
<dbReference type="Gene3D" id="1.10.1170.10">
    <property type="entry name" value="Inhibitor Of Apoptosis Protein (2mihbC-IAP-1), Chain A"/>
    <property type="match status" value="1"/>
</dbReference>
<dbReference type="AlphaFoldDB" id="A0A1G4BQU9"/>
<dbReference type="PROSITE" id="PS50143">
    <property type="entry name" value="BIR_REPEAT_2"/>
    <property type="match status" value="1"/>
</dbReference>
<proteinExistence type="predicted"/>
<evidence type="ECO:0000256" key="1">
    <source>
        <dbReference type="SAM" id="MobiDB-lite"/>
    </source>
</evidence>
<feature type="compositionally biased region" description="Low complexity" evidence="1">
    <location>
        <begin position="108"/>
        <end position="118"/>
    </location>
</feature>
<dbReference type="SUPFAM" id="SSF57924">
    <property type="entry name" value="Inhibitor of apoptosis (IAP) repeat"/>
    <property type="match status" value="1"/>
</dbReference>
<evidence type="ECO:0000313" key="2">
    <source>
        <dbReference type="EMBL" id="OHF03824.1"/>
    </source>
</evidence>
<dbReference type="EMBL" id="MJBS01000004">
    <property type="protein sequence ID" value="OHF03824.1"/>
    <property type="molecule type" value="Genomic_DNA"/>
</dbReference>
<dbReference type="SMART" id="SM00238">
    <property type="entry name" value="BIR"/>
    <property type="match status" value="1"/>
</dbReference>
<protein>
    <submittedName>
        <fullName evidence="2">Uncharacterized protein</fullName>
    </submittedName>
</protein>